<dbReference type="InterPro" id="IPR006640">
    <property type="entry name" value="SprT-like_domain"/>
</dbReference>
<dbReference type="EMBL" id="BAABFC010000017">
    <property type="protein sequence ID" value="GAA4501827.1"/>
    <property type="molecule type" value="Genomic_DNA"/>
</dbReference>
<sequence length="194" mass="21736">MSHVLPAAPATALPTEPRNAPGLIPAQPDAELREACHRRLADWMTRLLRDGQWPAGRPLPLLSFNQRGKAAGTARLSQWAIRLNPVLLAAHPQVFLDEVIPHELAHLLVFARHGRTRPHGVQWQRLMRETFGLVPRVTHNLDVSSLSGPSFAYRCACREHSLSLRRHNKVQRGQANYLCRDCRTALRPAESTPG</sequence>
<keyword evidence="4" id="KW-1185">Reference proteome</keyword>
<name>A0ABP8QFT3_9GAMM</name>
<organism evidence="3 4">
    <name type="scientific">Pseudaeromonas paramecii</name>
    <dbReference type="NCBI Taxonomy" id="2138166"/>
    <lineage>
        <taxon>Bacteria</taxon>
        <taxon>Pseudomonadati</taxon>
        <taxon>Pseudomonadota</taxon>
        <taxon>Gammaproteobacteria</taxon>
        <taxon>Aeromonadales</taxon>
        <taxon>Aeromonadaceae</taxon>
        <taxon>Pseudaeromonas</taxon>
    </lineage>
</organism>
<feature type="region of interest" description="Disordered" evidence="1">
    <location>
        <begin position="1"/>
        <end position="21"/>
    </location>
</feature>
<protein>
    <recommendedName>
        <fullName evidence="2">SprT-like domain-containing protein</fullName>
    </recommendedName>
</protein>
<dbReference type="RefSeq" id="WP_345013728.1">
    <property type="nucleotide sequence ID" value="NZ_BAABFC010000017.1"/>
</dbReference>
<dbReference type="PANTHER" id="PTHR38773:SF1">
    <property type="entry name" value="PROTEIN SPRT"/>
    <property type="match status" value="1"/>
</dbReference>
<dbReference type="Pfam" id="PF10263">
    <property type="entry name" value="SprT-like"/>
    <property type="match status" value="1"/>
</dbReference>
<reference evidence="4" key="1">
    <citation type="journal article" date="2019" name="Int. J. Syst. Evol. Microbiol.">
        <title>The Global Catalogue of Microorganisms (GCM) 10K type strain sequencing project: providing services to taxonomists for standard genome sequencing and annotation.</title>
        <authorList>
            <consortium name="The Broad Institute Genomics Platform"/>
            <consortium name="The Broad Institute Genome Sequencing Center for Infectious Disease"/>
            <person name="Wu L."/>
            <person name="Ma J."/>
        </authorList>
    </citation>
    <scope>NUCLEOTIDE SEQUENCE [LARGE SCALE GENOMIC DNA]</scope>
    <source>
        <strain evidence="4">JCM 32226</strain>
    </source>
</reference>
<dbReference type="SMART" id="SM00731">
    <property type="entry name" value="SprT"/>
    <property type="match status" value="1"/>
</dbReference>
<feature type="compositionally biased region" description="Low complexity" evidence="1">
    <location>
        <begin position="1"/>
        <end position="17"/>
    </location>
</feature>
<comment type="caution">
    <text evidence="3">The sequence shown here is derived from an EMBL/GenBank/DDBJ whole genome shotgun (WGS) entry which is preliminary data.</text>
</comment>
<evidence type="ECO:0000313" key="4">
    <source>
        <dbReference type="Proteomes" id="UP001501321"/>
    </source>
</evidence>
<evidence type="ECO:0000259" key="2">
    <source>
        <dbReference type="SMART" id="SM00731"/>
    </source>
</evidence>
<evidence type="ECO:0000256" key="1">
    <source>
        <dbReference type="SAM" id="MobiDB-lite"/>
    </source>
</evidence>
<feature type="domain" description="SprT-like" evidence="2">
    <location>
        <begin position="42"/>
        <end position="189"/>
    </location>
</feature>
<dbReference type="Proteomes" id="UP001501321">
    <property type="component" value="Unassembled WGS sequence"/>
</dbReference>
<dbReference type="PANTHER" id="PTHR38773">
    <property type="entry name" value="PROTEIN SPRT"/>
    <property type="match status" value="1"/>
</dbReference>
<dbReference type="NCBIfam" id="NF003421">
    <property type="entry name" value="PRK04860.1"/>
    <property type="match status" value="1"/>
</dbReference>
<evidence type="ECO:0000313" key="3">
    <source>
        <dbReference type="EMBL" id="GAA4501827.1"/>
    </source>
</evidence>
<proteinExistence type="predicted"/>
<accession>A0ABP8QFT3</accession>
<gene>
    <name evidence="3" type="ORF">GCM10023095_25620</name>
</gene>